<accession>A0A1Y5HXK6</accession>
<name>A0A1Y5HXK6_OSTTA</name>
<organism evidence="1">
    <name type="scientific">Ostreococcus tauri</name>
    <name type="common">Marine green alga</name>
    <dbReference type="NCBI Taxonomy" id="70448"/>
    <lineage>
        <taxon>Eukaryota</taxon>
        <taxon>Viridiplantae</taxon>
        <taxon>Chlorophyta</taxon>
        <taxon>Mamiellophyceae</taxon>
        <taxon>Mamiellales</taxon>
        <taxon>Bathycoccaceae</taxon>
        <taxon>Ostreococcus</taxon>
    </lineage>
</organism>
<protein>
    <submittedName>
        <fullName evidence="1">Uncharacterized protein</fullName>
    </submittedName>
</protein>
<gene>
    <name evidence="1" type="ORF">BE221DRAFT_142738</name>
</gene>
<proteinExistence type="predicted"/>
<evidence type="ECO:0000313" key="1">
    <source>
        <dbReference type="EMBL" id="OUS42009.1"/>
    </source>
</evidence>
<reference evidence="1" key="1">
    <citation type="submission" date="2017-04" db="EMBL/GenBank/DDBJ databases">
        <title>Population genomics of picophytoplankton unveils novel chromosome hypervariability.</title>
        <authorList>
            <consortium name="DOE Joint Genome Institute"/>
            <person name="Blanc-Mathieu R."/>
            <person name="Krasovec M."/>
            <person name="Hebrard M."/>
            <person name="Yau S."/>
            <person name="Desgranges E."/>
            <person name="Martin J."/>
            <person name="Schackwitz W."/>
            <person name="Kuo A."/>
            <person name="Salin G."/>
            <person name="Donnadieu C."/>
            <person name="Desdevises Y."/>
            <person name="Sanchez-Ferandin S."/>
            <person name="Moreau H."/>
            <person name="Rivals E."/>
            <person name="Grigoriev I.V."/>
            <person name="Grimsley N."/>
            <person name="Eyre-Walker A."/>
            <person name="Piganeau G."/>
        </authorList>
    </citation>
    <scope>NUCLEOTIDE SEQUENCE [LARGE SCALE GENOMIC DNA]</scope>
    <source>
        <strain evidence="1">RCC 1115</strain>
    </source>
</reference>
<dbReference type="Proteomes" id="UP000195557">
    <property type="component" value="Unassembled WGS sequence"/>
</dbReference>
<dbReference type="AlphaFoldDB" id="A0A1Y5HXK6"/>
<dbReference type="EMBL" id="KZ155839">
    <property type="protein sequence ID" value="OUS42009.1"/>
    <property type="molecule type" value="Genomic_DNA"/>
</dbReference>
<sequence length="167" mass="18537">MSSPQEYLEQLLQHIDAQISAFRAVPGSLGDFNRSLPLIERQTTAMSHILARLGLQLGSLGQDVSSNTINVDLAHSEYVKPASVSGRNYAYSSAAASSSNLPIVALQQFLHSLEILYLWQEENFNETSFFSQQTSSTNALTTHVTSNQMDVFALKLYKLHKALKYPE</sequence>